<dbReference type="EMBL" id="BAABHM010000015">
    <property type="protein sequence ID" value="GAA4708698.1"/>
    <property type="molecule type" value="Genomic_DNA"/>
</dbReference>
<feature type="DNA-binding region" description="H-T-H motif" evidence="4">
    <location>
        <begin position="38"/>
        <end position="57"/>
    </location>
</feature>
<dbReference type="Pfam" id="PF00440">
    <property type="entry name" value="TetR_N"/>
    <property type="match status" value="1"/>
</dbReference>
<organism evidence="6 7">
    <name type="scientific">Promicromonospora umidemergens</name>
    <dbReference type="NCBI Taxonomy" id="629679"/>
    <lineage>
        <taxon>Bacteria</taxon>
        <taxon>Bacillati</taxon>
        <taxon>Actinomycetota</taxon>
        <taxon>Actinomycetes</taxon>
        <taxon>Micrococcales</taxon>
        <taxon>Promicromonosporaceae</taxon>
        <taxon>Promicromonospora</taxon>
    </lineage>
</organism>
<dbReference type="PANTHER" id="PTHR30055">
    <property type="entry name" value="HTH-TYPE TRANSCRIPTIONAL REGULATOR RUTR"/>
    <property type="match status" value="1"/>
</dbReference>
<keyword evidence="3" id="KW-0804">Transcription</keyword>
<dbReference type="SUPFAM" id="SSF46689">
    <property type="entry name" value="Homeodomain-like"/>
    <property type="match status" value="1"/>
</dbReference>
<dbReference type="Pfam" id="PF13305">
    <property type="entry name" value="TetR_C_33"/>
    <property type="match status" value="1"/>
</dbReference>
<evidence type="ECO:0000256" key="3">
    <source>
        <dbReference type="ARBA" id="ARBA00023163"/>
    </source>
</evidence>
<comment type="caution">
    <text evidence="6">The sequence shown here is derived from an EMBL/GenBank/DDBJ whole genome shotgun (WGS) entry which is preliminary data.</text>
</comment>
<evidence type="ECO:0000313" key="6">
    <source>
        <dbReference type="EMBL" id="GAA4708698.1"/>
    </source>
</evidence>
<evidence type="ECO:0000313" key="7">
    <source>
        <dbReference type="Proteomes" id="UP001500843"/>
    </source>
</evidence>
<name>A0ABP8XKJ8_9MICO</name>
<keyword evidence="7" id="KW-1185">Reference proteome</keyword>
<sequence>MSMPGAPGRRARLRRELVTEALTSARRLLDEHGPDGVTMQAVAKDVGIAAPGLYRYFDGRPGLLHATHQDVVDELLAFVEGARVRQPADDPDAQCHAVVHALFHWCLAHRNEYDLLMSGRLRISGTGETPPDDVRHAPLMALDRVGAVFAPMAVAWWLAGCRVVPDEEILPALLPHLRVARDLMRAIPGFPRDVPLGLLHAMNLCSARLWGLLTLTVYGHLGDVDGPGAAAHVEALVHDLVVDLLAIFGQEVSDDVVLVRDAVVPRS</sequence>
<reference evidence="7" key="1">
    <citation type="journal article" date="2019" name="Int. J. Syst. Evol. Microbiol.">
        <title>The Global Catalogue of Microorganisms (GCM) 10K type strain sequencing project: providing services to taxonomists for standard genome sequencing and annotation.</title>
        <authorList>
            <consortium name="The Broad Institute Genomics Platform"/>
            <consortium name="The Broad Institute Genome Sequencing Center for Infectious Disease"/>
            <person name="Wu L."/>
            <person name="Ma J."/>
        </authorList>
    </citation>
    <scope>NUCLEOTIDE SEQUENCE [LARGE SCALE GENOMIC DNA]</scope>
    <source>
        <strain evidence="7">JCM 17975</strain>
    </source>
</reference>
<dbReference type="InterPro" id="IPR036271">
    <property type="entry name" value="Tet_transcr_reg_TetR-rel_C_sf"/>
</dbReference>
<dbReference type="InterPro" id="IPR050109">
    <property type="entry name" value="HTH-type_TetR-like_transc_reg"/>
</dbReference>
<evidence type="ECO:0000256" key="4">
    <source>
        <dbReference type="PROSITE-ProRule" id="PRU00335"/>
    </source>
</evidence>
<dbReference type="InterPro" id="IPR009057">
    <property type="entry name" value="Homeodomain-like_sf"/>
</dbReference>
<accession>A0ABP8XKJ8</accession>
<gene>
    <name evidence="6" type="ORF">GCM10023198_34280</name>
</gene>
<evidence type="ECO:0000256" key="2">
    <source>
        <dbReference type="ARBA" id="ARBA00023125"/>
    </source>
</evidence>
<dbReference type="InterPro" id="IPR025996">
    <property type="entry name" value="MT1864/Rv1816-like_C"/>
</dbReference>
<proteinExistence type="predicted"/>
<dbReference type="Proteomes" id="UP001500843">
    <property type="component" value="Unassembled WGS sequence"/>
</dbReference>
<feature type="domain" description="HTH tetR-type" evidence="5">
    <location>
        <begin position="15"/>
        <end position="75"/>
    </location>
</feature>
<dbReference type="InterPro" id="IPR001647">
    <property type="entry name" value="HTH_TetR"/>
</dbReference>
<dbReference type="PANTHER" id="PTHR30055:SF234">
    <property type="entry name" value="HTH-TYPE TRANSCRIPTIONAL REGULATOR BETI"/>
    <property type="match status" value="1"/>
</dbReference>
<evidence type="ECO:0000259" key="5">
    <source>
        <dbReference type="PROSITE" id="PS50977"/>
    </source>
</evidence>
<dbReference type="PROSITE" id="PS50977">
    <property type="entry name" value="HTH_TETR_2"/>
    <property type="match status" value="1"/>
</dbReference>
<evidence type="ECO:0000256" key="1">
    <source>
        <dbReference type="ARBA" id="ARBA00023015"/>
    </source>
</evidence>
<protein>
    <recommendedName>
        <fullName evidence="5">HTH tetR-type domain-containing protein</fullName>
    </recommendedName>
</protein>
<dbReference type="SUPFAM" id="SSF48498">
    <property type="entry name" value="Tetracyclin repressor-like, C-terminal domain"/>
    <property type="match status" value="1"/>
</dbReference>
<keyword evidence="2 4" id="KW-0238">DNA-binding</keyword>
<keyword evidence="1" id="KW-0805">Transcription regulation</keyword>
<dbReference type="Gene3D" id="1.10.357.10">
    <property type="entry name" value="Tetracycline Repressor, domain 2"/>
    <property type="match status" value="1"/>
</dbReference>